<evidence type="ECO:0000313" key="2">
    <source>
        <dbReference type="EMBL" id="WWA30387.1"/>
    </source>
</evidence>
<protein>
    <submittedName>
        <fullName evidence="2">Helix-turn-helix transcriptional regulator</fullName>
    </submittedName>
</protein>
<dbReference type="SUPFAM" id="SSF47413">
    <property type="entry name" value="lambda repressor-like DNA-binding domains"/>
    <property type="match status" value="1"/>
</dbReference>
<accession>A0ABZ2CU58</accession>
<feature type="domain" description="HTH cro/C1-type" evidence="1">
    <location>
        <begin position="11"/>
        <end position="60"/>
    </location>
</feature>
<dbReference type="Proteomes" id="UP001341136">
    <property type="component" value="Chromosome"/>
</dbReference>
<proteinExistence type="predicted"/>
<dbReference type="InterPro" id="IPR010982">
    <property type="entry name" value="Lambda_DNA-bd_dom_sf"/>
</dbReference>
<dbReference type="InterPro" id="IPR001387">
    <property type="entry name" value="Cro/C1-type_HTH"/>
</dbReference>
<keyword evidence="3" id="KW-1185">Reference proteome</keyword>
<gene>
    <name evidence="2" type="ORF">V5G21_00900</name>
</gene>
<name>A0ABZ2CU58_9BACI</name>
<dbReference type="Pfam" id="PF13443">
    <property type="entry name" value="HTH_26"/>
    <property type="match status" value="1"/>
</dbReference>
<sequence>MSVKHRYEWGLDAIMAELGVSQNALWLASGVRPATLRAYVSGDIQRINLEQLTALLDALNRIAASQGVKRRYNVEDLLSYKPRE</sequence>
<evidence type="ECO:0000313" key="3">
    <source>
        <dbReference type="Proteomes" id="UP001341136"/>
    </source>
</evidence>
<dbReference type="EMBL" id="CP144921">
    <property type="protein sequence ID" value="WWA30387.1"/>
    <property type="molecule type" value="Genomic_DNA"/>
</dbReference>
<reference evidence="2 3" key="1">
    <citation type="submission" date="2024-01" db="EMBL/GenBank/DDBJ databases">
        <title>Culturomics analysis of mouse respiratory tract.</title>
        <authorList>
            <person name="Phillips A.M."/>
            <person name="Collette N.M."/>
            <person name="Mageeney C.M."/>
            <person name="Sinha A."/>
            <person name="Hern K.E."/>
            <person name="Arkin A.P."/>
            <person name="Williams K.P."/>
            <person name="Branda S."/>
        </authorList>
    </citation>
    <scope>NUCLEOTIDE SEQUENCE [LARGE SCALE GENOMIC DNA]</scope>
    <source>
        <strain evidence="2 3">CP20</strain>
    </source>
</reference>
<organism evidence="2 3">
    <name type="scientific">Shouchella rhizosphaerae</name>
    <dbReference type="NCBI Taxonomy" id="866786"/>
    <lineage>
        <taxon>Bacteria</taxon>
        <taxon>Bacillati</taxon>
        <taxon>Bacillota</taxon>
        <taxon>Bacilli</taxon>
        <taxon>Bacillales</taxon>
        <taxon>Bacillaceae</taxon>
        <taxon>Shouchella</taxon>
    </lineage>
</organism>
<dbReference type="RefSeq" id="WP_338465144.1">
    <property type="nucleotide sequence ID" value="NZ_CP144921.1"/>
</dbReference>
<evidence type="ECO:0000259" key="1">
    <source>
        <dbReference type="Pfam" id="PF13443"/>
    </source>
</evidence>